<feature type="repeat" description="ANK" evidence="3">
    <location>
        <begin position="603"/>
        <end position="635"/>
    </location>
</feature>
<gene>
    <name evidence="4" type="ORF">MEDL_57323</name>
</gene>
<evidence type="ECO:0000256" key="2">
    <source>
        <dbReference type="ARBA" id="ARBA00023043"/>
    </source>
</evidence>
<sequence>MRNCHFSLLPPIDTIKRHIEYVIASKKKYQVCALVLSILFSDGFKEELLKCRPNESSDVLNKLNEITRQCDIDLGSGFARRSLKDGFSTLMGTYLKKIGTRYTIIHDKIHDIISTVCGQYLDECFIIYANGRFIGDRFIFRSIETNSTEHFIILSEEMEEVYFERLKKLIRYLNNSEDVQDLFIQIDKYGIQLDIDKDHLSNDPEIDEEDVRNITFPLIAAAMEGFADIVELLIKLNSCEGGHEDIVEILLNHSADASSCDKMALSPLHMACKTGNINIVKLLLAKNVEVCKPSKSRITPLYLACAQGNTDIVETLLEEKVDVNISDIWKEYCPLHVACKAGHVHVVKLLLNRNADVNRNSKSGETPLSLACIGGYDNIVKILLENKARINNISTFKSPLYLACKASHFGIVKMLLKTSTDIYPEKYQRGDNIYSPLAVACKRNRIDIIQLLQQKCSDKITLFDMFYSLYKASFYGRTDIVKYFMINTRFCLCEELDFSINEAMYFACKGGSLETVQYFLTQGIDIFHCSKAGRSFLHATCEAVRENEGHTNVIILLIKNKLDISKPDEKGLSPLHLACDNDLILICKLLIRNKADVNMQDSEGRSPLHFACQKDNFDTVEVLLKQKANIKLCDVTGKTPFTLFVRG</sequence>
<evidence type="ECO:0000313" key="4">
    <source>
        <dbReference type="EMBL" id="CAG2245308.1"/>
    </source>
</evidence>
<keyword evidence="2 3" id="KW-0040">ANK repeat</keyword>
<evidence type="ECO:0000313" key="5">
    <source>
        <dbReference type="Proteomes" id="UP000683360"/>
    </source>
</evidence>
<feature type="repeat" description="ANK" evidence="3">
    <location>
        <begin position="330"/>
        <end position="362"/>
    </location>
</feature>
<feature type="repeat" description="ANK" evidence="3">
    <location>
        <begin position="263"/>
        <end position="295"/>
    </location>
</feature>
<keyword evidence="1" id="KW-0677">Repeat</keyword>
<dbReference type="PROSITE" id="PS50088">
    <property type="entry name" value="ANK_REPEAT"/>
    <property type="match status" value="6"/>
</dbReference>
<dbReference type="SMART" id="SM00248">
    <property type="entry name" value="ANK"/>
    <property type="match status" value="12"/>
</dbReference>
<dbReference type="PROSITE" id="PS50297">
    <property type="entry name" value="ANK_REP_REGION"/>
    <property type="match status" value="6"/>
</dbReference>
<protein>
    <submittedName>
        <fullName evidence="4">Uncharacterized protein</fullName>
    </submittedName>
</protein>
<reference evidence="4" key="1">
    <citation type="submission" date="2021-03" db="EMBL/GenBank/DDBJ databases">
        <authorList>
            <person name="Bekaert M."/>
        </authorList>
    </citation>
    <scope>NUCLEOTIDE SEQUENCE</scope>
</reference>
<comment type="caution">
    <text evidence="4">The sequence shown here is derived from an EMBL/GenBank/DDBJ whole genome shotgun (WGS) entry which is preliminary data.</text>
</comment>
<keyword evidence="5" id="KW-1185">Reference proteome</keyword>
<dbReference type="Pfam" id="PF12796">
    <property type="entry name" value="Ank_2"/>
    <property type="match status" value="3"/>
</dbReference>
<dbReference type="Gene3D" id="1.25.40.20">
    <property type="entry name" value="Ankyrin repeat-containing domain"/>
    <property type="match status" value="2"/>
</dbReference>
<dbReference type="Proteomes" id="UP000683360">
    <property type="component" value="Unassembled WGS sequence"/>
</dbReference>
<dbReference type="PANTHER" id="PTHR24171:SF9">
    <property type="entry name" value="ANKYRIN REPEAT DOMAIN-CONTAINING PROTEIN 39"/>
    <property type="match status" value="1"/>
</dbReference>
<dbReference type="InterPro" id="IPR002110">
    <property type="entry name" value="Ankyrin_rpt"/>
</dbReference>
<organism evidence="4 5">
    <name type="scientific">Mytilus edulis</name>
    <name type="common">Blue mussel</name>
    <dbReference type="NCBI Taxonomy" id="6550"/>
    <lineage>
        <taxon>Eukaryota</taxon>
        <taxon>Metazoa</taxon>
        <taxon>Spiralia</taxon>
        <taxon>Lophotrochozoa</taxon>
        <taxon>Mollusca</taxon>
        <taxon>Bivalvia</taxon>
        <taxon>Autobranchia</taxon>
        <taxon>Pteriomorphia</taxon>
        <taxon>Mytilida</taxon>
        <taxon>Mytiloidea</taxon>
        <taxon>Mytilidae</taxon>
        <taxon>Mytilinae</taxon>
        <taxon>Mytilus</taxon>
    </lineage>
</organism>
<feature type="repeat" description="ANK" evidence="3">
    <location>
        <begin position="296"/>
        <end position="328"/>
    </location>
</feature>
<evidence type="ECO:0000256" key="3">
    <source>
        <dbReference type="PROSITE-ProRule" id="PRU00023"/>
    </source>
</evidence>
<name>A0A8S3UGE4_MYTED</name>
<accession>A0A8S3UGE4</accession>
<feature type="repeat" description="ANK" evidence="3">
    <location>
        <begin position="363"/>
        <end position="395"/>
    </location>
</feature>
<proteinExistence type="predicted"/>
<dbReference type="SUPFAM" id="SSF48403">
    <property type="entry name" value="Ankyrin repeat"/>
    <property type="match status" value="2"/>
</dbReference>
<evidence type="ECO:0000256" key="1">
    <source>
        <dbReference type="ARBA" id="ARBA00022737"/>
    </source>
</evidence>
<dbReference type="EMBL" id="CAJPWZ010002768">
    <property type="protein sequence ID" value="CAG2245308.1"/>
    <property type="molecule type" value="Genomic_DNA"/>
</dbReference>
<dbReference type="PANTHER" id="PTHR24171">
    <property type="entry name" value="ANKYRIN REPEAT DOMAIN-CONTAINING PROTEIN 39-RELATED"/>
    <property type="match status" value="1"/>
</dbReference>
<dbReference type="InterPro" id="IPR036770">
    <property type="entry name" value="Ankyrin_rpt-contain_sf"/>
</dbReference>
<dbReference type="OrthoDB" id="10261302at2759"/>
<dbReference type="AlphaFoldDB" id="A0A8S3UGE4"/>
<feature type="repeat" description="ANK" evidence="3">
    <location>
        <begin position="570"/>
        <end position="602"/>
    </location>
</feature>